<accession>A0A7R8CMW5</accession>
<evidence type="ECO:0000256" key="1">
    <source>
        <dbReference type="ARBA" id="ARBA00022690"/>
    </source>
</evidence>
<protein>
    <submittedName>
        <fullName evidence="4">TFPI2</fullName>
    </submittedName>
</protein>
<dbReference type="PROSITE" id="PS50279">
    <property type="entry name" value="BPTI_KUNITZ_2"/>
    <property type="match status" value="1"/>
</dbReference>
<evidence type="ECO:0000256" key="3">
    <source>
        <dbReference type="ARBA" id="ARBA00023157"/>
    </source>
</evidence>
<reference evidence="4" key="1">
    <citation type="submission" date="2021-02" db="EMBL/GenBank/DDBJ databases">
        <authorList>
            <person name="Bekaert M."/>
        </authorList>
    </citation>
    <scope>NUCLEOTIDE SEQUENCE</scope>
    <source>
        <strain evidence="4">IoA-00</strain>
    </source>
</reference>
<dbReference type="PANTHER" id="PTHR10083">
    <property type="entry name" value="KUNITZ-TYPE PROTEASE INHIBITOR-RELATED"/>
    <property type="match status" value="1"/>
</dbReference>
<dbReference type="PANTHER" id="PTHR10083:SF374">
    <property type="entry name" value="BPTI_KUNITZ INHIBITOR DOMAIN-CONTAINING PROTEIN"/>
    <property type="match status" value="1"/>
</dbReference>
<keyword evidence="3" id="KW-1015">Disulfide bond</keyword>
<dbReference type="InterPro" id="IPR020901">
    <property type="entry name" value="Prtase_inh_Kunz-CS"/>
</dbReference>
<name>A0A7R8CMW5_LEPSM</name>
<evidence type="ECO:0000256" key="2">
    <source>
        <dbReference type="ARBA" id="ARBA00022900"/>
    </source>
</evidence>
<dbReference type="InterPro" id="IPR036880">
    <property type="entry name" value="Kunitz_BPTI_sf"/>
</dbReference>
<gene>
    <name evidence="4" type="ORF">LSAA_5699</name>
</gene>
<dbReference type="Gene3D" id="4.10.410.10">
    <property type="entry name" value="Pancreatic trypsin inhibitor Kunitz domain"/>
    <property type="match status" value="1"/>
</dbReference>
<dbReference type="EMBL" id="HG994593">
    <property type="protein sequence ID" value="CAF2840989.1"/>
    <property type="molecule type" value="Genomic_DNA"/>
</dbReference>
<dbReference type="InterPro" id="IPR002223">
    <property type="entry name" value="Kunitz_BPTI"/>
</dbReference>
<evidence type="ECO:0000313" key="4">
    <source>
        <dbReference type="EMBL" id="CAF2840989.1"/>
    </source>
</evidence>
<dbReference type="InterPro" id="IPR050098">
    <property type="entry name" value="TFPI/VKTCI-like"/>
</dbReference>
<proteinExistence type="predicted"/>
<dbReference type="SMART" id="SM00131">
    <property type="entry name" value="KU"/>
    <property type="match status" value="1"/>
</dbReference>
<organism evidence="4 5">
    <name type="scientific">Lepeophtheirus salmonis</name>
    <name type="common">Salmon louse</name>
    <name type="synonym">Caligus salmonis</name>
    <dbReference type="NCBI Taxonomy" id="72036"/>
    <lineage>
        <taxon>Eukaryota</taxon>
        <taxon>Metazoa</taxon>
        <taxon>Ecdysozoa</taxon>
        <taxon>Arthropoda</taxon>
        <taxon>Crustacea</taxon>
        <taxon>Multicrustacea</taxon>
        <taxon>Hexanauplia</taxon>
        <taxon>Copepoda</taxon>
        <taxon>Siphonostomatoida</taxon>
        <taxon>Caligidae</taxon>
        <taxon>Lepeophtheirus</taxon>
    </lineage>
</organism>
<evidence type="ECO:0000313" key="5">
    <source>
        <dbReference type="Proteomes" id="UP000675881"/>
    </source>
</evidence>
<dbReference type="GO" id="GO:0005615">
    <property type="term" value="C:extracellular space"/>
    <property type="evidence" value="ECO:0007669"/>
    <property type="project" value="TreeGrafter"/>
</dbReference>
<dbReference type="Proteomes" id="UP000675881">
    <property type="component" value="Chromosome 14"/>
</dbReference>
<dbReference type="GO" id="GO:0004867">
    <property type="term" value="F:serine-type endopeptidase inhibitor activity"/>
    <property type="evidence" value="ECO:0007669"/>
    <property type="project" value="UniProtKB-KW"/>
</dbReference>
<dbReference type="SUPFAM" id="SSF57362">
    <property type="entry name" value="BPTI-like"/>
    <property type="match status" value="1"/>
</dbReference>
<keyword evidence="2" id="KW-0722">Serine protease inhibitor</keyword>
<keyword evidence="1" id="KW-0646">Protease inhibitor</keyword>
<keyword evidence="5" id="KW-1185">Reference proteome</keyword>
<dbReference type="OrthoDB" id="4473401at2759"/>
<dbReference type="PROSITE" id="PS00280">
    <property type="entry name" value="BPTI_KUNITZ_1"/>
    <property type="match status" value="1"/>
</dbReference>
<sequence>MILQPLMVICAHELNKSKRCYSGCPSLKVKGFVSRASCFKSCAPASSVSTTVMPELLITPNVKCTVPLSTGSNLCCGVRNGNIFPTKEVCAAVCRVPVGEGSPCYSPKDVGSSKCDAAKSIRYYFDFWKETCLPFEFLGCNGNKNNFVDFQSCNTSCNFIINESIPSSAPDMSISTINAPTVAEVVLGVILIILFTIGIVMGLKYYRVQKDYGLFRNESARSSNAGVANIAYDNPTYSTNENNFQLKTPMETSSEA</sequence>
<dbReference type="AlphaFoldDB" id="A0A7R8CMW5"/>
<dbReference type="Pfam" id="PF00014">
    <property type="entry name" value="Kunitz_BPTI"/>
    <property type="match status" value="1"/>
</dbReference>